<dbReference type="GO" id="GO:0000287">
    <property type="term" value="F:magnesium ion binding"/>
    <property type="evidence" value="ECO:0007669"/>
    <property type="project" value="TreeGrafter"/>
</dbReference>
<dbReference type="InterPro" id="IPR023214">
    <property type="entry name" value="HAD_sf"/>
</dbReference>
<dbReference type="Proteomes" id="UP001178507">
    <property type="component" value="Unassembled WGS sequence"/>
</dbReference>
<proteinExistence type="predicted"/>
<accession>A0AA36IRA7</accession>
<dbReference type="Gene3D" id="3.40.50.1000">
    <property type="entry name" value="HAD superfamily/HAD-like"/>
    <property type="match status" value="1"/>
</dbReference>
<dbReference type="GO" id="GO:0005829">
    <property type="term" value="C:cytosol"/>
    <property type="evidence" value="ECO:0007669"/>
    <property type="project" value="TreeGrafter"/>
</dbReference>
<dbReference type="Pfam" id="PF08282">
    <property type="entry name" value="Hydrolase_3"/>
    <property type="match status" value="1"/>
</dbReference>
<evidence type="ECO:0008006" key="3">
    <source>
        <dbReference type="Google" id="ProtNLM"/>
    </source>
</evidence>
<dbReference type="PANTHER" id="PTHR10000:SF8">
    <property type="entry name" value="HAD SUPERFAMILY HYDROLASE-LIKE, TYPE 3"/>
    <property type="match status" value="1"/>
</dbReference>
<dbReference type="GO" id="GO:0016791">
    <property type="term" value="F:phosphatase activity"/>
    <property type="evidence" value="ECO:0007669"/>
    <property type="project" value="TreeGrafter"/>
</dbReference>
<evidence type="ECO:0000313" key="2">
    <source>
        <dbReference type="Proteomes" id="UP001178507"/>
    </source>
</evidence>
<gene>
    <name evidence="1" type="ORF">EVOR1521_LOCUS17610</name>
</gene>
<comment type="caution">
    <text evidence="1">The sequence shown here is derived from an EMBL/GenBank/DDBJ whole genome shotgun (WGS) entry which is preliminary data.</text>
</comment>
<dbReference type="InterPro" id="IPR036412">
    <property type="entry name" value="HAD-like_sf"/>
</dbReference>
<keyword evidence="2" id="KW-1185">Reference proteome</keyword>
<dbReference type="PANTHER" id="PTHR10000">
    <property type="entry name" value="PHOSPHOSERINE PHOSPHATASE"/>
    <property type="match status" value="1"/>
</dbReference>
<dbReference type="EMBL" id="CAUJNA010002347">
    <property type="protein sequence ID" value="CAJ1392542.1"/>
    <property type="molecule type" value="Genomic_DNA"/>
</dbReference>
<dbReference type="AlphaFoldDB" id="A0AA36IRA7"/>
<organism evidence="1 2">
    <name type="scientific">Effrenium voratum</name>
    <dbReference type="NCBI Taxonomy" id="2562239"/>
    <lineage>
        <taxon>Eukaryota</taxon>
        <taxon>Sar</taxon>
        <taxon>Alveolata</taxon>
        <taxon>Dinophyceae</taxon>
        <taxon>Suessiales</taxon>
        <taxon>Symbiodiniaceae</taxon>
        <taxon>Effrenium</taxon>
    </lineage>
</organism>
<dbReference type="SUPFAM" id="SSF56784">
    <property type="entry name" value="HAD-like"/>
    <property type="match status" value="1"/>
</dbReference>
<evidence type="ECO:0000313" key="1">
    <source>
        <dbReference type="EMBL" id="CAJ1392542.1"/>
    </source>
</evidence>
<sequence>MGDEKPACRLVAVDGNGTLLGADGSVSEDTRSVIQRLEAKGIPVVLATARPFEKAKATLASAGMGHYALTENGARAVRISDGSAVWERWLEGHLVAGVLRRVKEHWPGAHLAQLTSCGGLLEEGHPWLKEPDSKEAAEKIFRTKVPDVVEELAKGGSCAKTYVHLPEAADFPAAMQELQGLLGDGWELREIKQLLPKTFNTCEVQSCLVNKAEGLAQLCQTIGVPMENVWAFGDDANDRRMLSEVGWGVRMANHLPALGGIGKDVTELTNEEDGVAKYLEKHLLNGEPVS</sequence>
<reference evidence="1" key="1">
    <citation type="submission" date="2023-08" db="EMBL/GenBank/DDBJ databases">
        <authorList>
            <person name="Chen Y."/>
            <person name="Shah S."/>
            <person name="Dougan E. K."/>
            <person name="Thang M."/>
            <person name="Chan C."/>
        </authorList>
    </citation>
    <scope>NUCLEOTIDE SEQUENCE</scope>
</reference>
<dbReference type="Gene3D" id="3.30.1240.10">
    <property type="match status" value="1"/>
</dbReference>
<protein>
    <recommendedName>
        <fullName evidence="3">Haloacid dehalogenase</fullName>
    </recommendedName>
</protein>
<name>A0AA36IRA7_9DINO</name>